<proteinExistence type="predicted"/>
<protein>
    <recommendedName>
        <fullName evidence="4">Hydrolase or metal-binding protein</fullName>
    </recommendedName>
</protein>
<dbReference type="Pfam" id="PF18897">
    <property type="entry name" value="Gp3-like"/>
    <property type="match status" value="1"/>
</dbReference>
<dbReference type="RefSeq" id="WP_101497107.1">
    <property type="nucleotide sequence ID" value="NZ_LNJZ01000008.1"/>
</dbReference>
<accession>A0A4V3D4R2</accession>
<keyword evidence="3" id="KW-1185">Reference proteome</keyword>
<dbReference type="EMBL" id="SNYK01000009">
    <property type="protein sequence ID" value="TDQ37007.1"/>
    <property type="molecule type" value="Genomic_DNA"/>
</dbReference>
<dbReference type="AlphaFoldDB" id="A0A4V3D4R2"/>
<organism evidence="2 3">
    <name type="scientific">Thiopseudomonas denitrificans</name>
    <dbReference type="NCBI Taxonomy" id="1501432"/>
    <lineage>
        <taxon>Bacteria</taxon>
        <taxon>Pseudomonadati</taxon>
        <taxon>Pseudomonadota</taxon>
        <taxon>Gammaproteobacteria</taxon>
        <taxon>Pseudomonadales</taxon>
        <taxon>Pseudomonadaceae</taxon>
        <taxon>Thiopseudomonas</taxon>
    </lineage>
</organism>
<name>A0A4V3D4R2_9GAMM</name>
<gene>
    <name evidence="2" type="ORF">DFQ45_1096</name>
</gene>
<reference evidence="2 3" key="1">
    <citation type="submission" date="2019-03" db="EMBL/GenBank/DDBJ databases">
        <title>Genomic Encyclopedia of Type Strains, Phase IV (KMG-IV): sequencing the most valuable type-strain genomes for metagenomic binning, comparative biology and taxonomic classification.</title>
        <authorList>
            <person name="Goeker M."/>
        </authorList>
    </citation>
    <scope>NUCLEOTIDE SEQUENCE [LARGE SCALE GENOMIC DNA]</scope>
    <source>
        <strain evidence="2 3">DSM 28679</strain>
    </source>
</reference>
<dbReference type="OrthoDB" id="8585509at2"/>
<dbReference type="InterPro" id="IPR043991">
    <property type="entry name" value="Gp3-like"/>
</dbReference>
<comment type="caution">
    <text evidence="2">The sequence shown here is derived from an EMBL/GenBank/DDBJ whole genome shotgun (WGS) entry which is preliminary data.</text>
</comment>
<evidence type="ECO:0000313" key="2">
    <source>
        <dbReference type="EMBL" id="TDQ37007.1"/>
    </source>
</evidence>
<dbReference type="Proteomes" id="UP000294575">
    <property type="component" value="Unassembled WGS sequence"/>
</dbReference>
<feature type="region of interest" description="Disordered" evidence="1">
    <location>
        <begin position="297"/>
        <end position="321"/>
    </location>
</feature>
<feature type="compositionally biased region" description="Basic and acidic residues" evidence="1">
    <location>
        <begin position="297"/>
        <end position="306"/>
    </location>
</feature>
<evidence type="ECO:0008006" key="4">
    <source>
        <dbReference type="Google" id="ProtNLM"/>
    </source>
</evidence>
<sequence>MLKGLAITPPVAGRITIGRVVEKNGKRLPEKDDQFTITTQIQHRLEWLLHPLNLTLRGSNQEEKLRRIPIRFMFNDPSLNFRADYSLFDRSSGRPMCVGDGDTCKRMTNEGLQNLPCPGADLCPLGQHGGCKPYGRLTVQIDDGENTDSFIFRTTGFNSIRTLFARLHYFSALSNNKLACLPLELRLRGKSTRMSHGTAIFYADITLRSDMSMEETLIAANALHEQRLAAGFNQDALDAAARQGLNNGTFEDDEDDVASLVEEFYPEQSAISEKITKNTGERLLQTTNNLAAKLEHKVRSQADQRHLPAQPSNPANGEAQP</sequence>
<evidence type="ECO:0000313" key="3">
    <source>
        <dbReference type="Proteomes" id="UP000294575"/>
    </source>
</evidence>
<evidence type="ECO:0000256" key="1">
    <source>
        <dbReference type="SAM" id="MobiDB-lite"/>
    </source>
</evidence>